<proteinExistence type="predicted"/>
<keyword evidence="2" id="KW-1185">Reference proteome</keyword>
<protein>
    <submittedName>
        <fullName evidence="1">Uncharacterized protein</fullName>
    </submittedName>
</protein>
<reference evidence="1" key="1">
    <citation type="submission" date="2023-06" db="EMBL/GenBank/DDBJ databases">
        <title>Robiginitalea aurantiacus sp. nov. and Algoriphagus sediminis sp. nov., isolated from coastal sediment.</title>
        <authorList>
            <person name="Zhou Z.Y."/>
            <person name="An J."/>
            <person name="Jia Y.W."/>
            <person name="Du Z.J."/>
        </authorList>
    </citation>
    <scope>NUCLEOTIDE SEQUENCE</scope>
    <source>
        <strain evidence="1">M39</strain>
    </source>
</reference>
<dbReference type="Proteomes" id="UP001174839">
    <property type="component" value="Unassembled WGS sequence"/>
</dbReference>
<dbReference type="RefSeq" id="WP_289725310.1">
    <property type="nucleotide sequence ID" value="NZ_JAUDUY010000004.1"/>
</dbReference>
<evidence type="ECO:0000313" key="2">
    <source>
        <dbReference type="Proteomes" id="UP001174839"/>
    </source>
</evidence>
<dbReference type="Pfam" id="PF21857">
    <property type="entry name" value="DUF6913"/>
    <property type="match status" value="1"/>
</dbReference>
<dbReference type="EMBL" id="JAUDUY010000004">
    <property type="protein sequence ID" value="MDM9631952.1"/>
    <property type="molecule type" value="Genomic_DNA"/>
</dbReference>
<gene>
    <name evidence="1" type="ORF">QU605_10740</name>
</gene>
<sequence length="178" mass="20703">MVFKGIKDKFKHKSGIKFLEQELKRAPVSLNRKPGINSLGIIADLESFKEDDRFFELVEDLGLKSNTVKIIGYREYYDKNSPYATPVFSDKDLGWKGVIENSYALEFLSRDYDLLINYFDQPRLLLHLMSIRTRAEMRIGFSGVDPVYNDLILQSPLSDFDTFRVELKKYLGLFNQLV</sequence>
<evidence type="ECO:0000313" key="1">
    <source>
        <dbReference type="EMBL" id="MDM9631952.1"/>
    </source>
</evidence>
<dbReference type="InterPro" id="IPR054207">
    <property type="entry name" value="DUF6913"/>
</dbReference>
<comment type="caution">
    <text evidence="1">The sequence shown here is derived from an EMBL/GenBank/DDBJ whole genome shotgun (WGS) entry which is preliminary data.</text>
</comment>
<organism evidence="1 2">
    <name type="scientific">Robiginitalea aurantiaca</name>
    <dbReference type="NCBI Taxonomy" id="3056915"/>
    <lineage>
        <taxon>Bacteria</taxon>
        <taxon>Pseudomonadati</taxon>
        <taxon>Bacteroidota</taxon>
        <taxon>Flavobacteriia</taxon>
        <taxon>Flavobacteriales</taxon>
        <taxon>Flavobacteriaceae</taxon>
        <taxon>Robiginitalea</taxon>
    </lineage>
</organism>
<accession>A0ABT7WGA1</accession>
<name>A0ABT7WGA1_9FLAO</name>